<dbReference type="EMBL" id="JAOYFB010000004">
    <property type="protein sequence ID" value="KAK4014903.1"/>
    <property type="molecule type" value="Genomic_DNA"/>
</dbReference>
<reference evidence="2 3" key="1">
    <citation type="journal article" date="2023" name="Nucleic Acids Res.">
        <title>The hologenome of Daphnia magna reveals possible DNA methylation and microbiome-mediated evolution of the host genome.</title>
        <authorList>
            <person name="Chaturvedi A."/>
            <person name="Li X."/>
            <person name="Dhandapani V."/>
            <person name="Marshall H."/>
            <person name="Kissane S."/>
            <person name="Cuenca-Cambronero M."/>
            <person name="Asole G."/>
            <person name="Calvet F."/>
            <person name="Ruiz-Romero M."/>
            <person name="Marangio P."/>
            <person name="Guigo R."/>
            <person name="Rago D."/>
            <person name="Mirbahai L."/>
            <person name="Eastwood N."/>
            <person name="Colbourne J.K."/>
            <person name="Zhou J."/>
            <person name="Mallon E."/>
            <person name="Orsini L."/>
        </authorList>
    </citation>
    <scope>NUCLEOTIDE SEQUENCE [LARGE SCALE GENOMIC DNA]</scope>
    <source>
        <strain evidence="2">LRV0_1</strain>
    </source>
</reference>
<keyword evidence="3" id="KW-1185">Reference proteome</keyword>
<sequence length="94" mass="11079">MEQQANADLAVSIFNGFSSFSCCRVTRESQGRRHVGLQSQCRTIFHFFFEKKKEDGTTAHEENEPKWPNRDNPALNNFYSRNEMDKFFLFIPRP</sequence>
<proteinExistence type="predicted"/>
<evidence type="ECO:0000313" key="3">
    <source>
        <dbReference type="Proteomes" id="UP001234178"/>
    </source>
</evidence>
<feature type="region of interest" description="Disordered" evidence="1">
    <location>
        <begin position="55"/>
        <end position="74"/>
    </location>
</feature>
<comment type="caution">
    <text evidence="2">The sequence shown here is derived from an EMBL/GenBank/DDBJ whole genome shotgun (WGS) entry which is preliminary data.</text>
</comment>
<protein>
    <submittedName>
        <fullName evidence="2">Uncharacterized protein</fullName>
    </submittedName>
</protein>
<feature type="compositionally biased region" description="Basic and acidic residues" evidence="1">
    <location>
        <begin position="55"/>
        <end position="69"/>
    </location>
</feature>
<accession>A0ABQ9ZQ24</accession>
<gene>
    <name evidence="2" type="ORF">OUZ56_027417</name>
</gene>
<organism evidence="2 3">
    <name type="scientific">Daphnia magna</name>
    <dbReference type="NCBI Taxonomy" id="35525"/>
    <lineage>
        <taxon>Eukaryota</taxon>
        <taxon>Metazoa</taxon>
        <taxon>Ecdysozoa</taxon>
        <taxon>Arthropoda</taxon>
        <taxon>Crustacea</taxon>
        <taxon>Branchiopoda</taxon>
        <taxon>Diplostraca</taxon>
        <taxon>Cladocera</taxon>
        <taxon>Anomopoda</taxon>
        <taxon>Daphniidae</taxon>
        <taxon>Daphnia</taxon>
    </lineage>
</organism>
<evidence type="ECO:0000313" key="2">
    <source>
        <dbReference type="EMBL" id="KAK4014903.1"/>
    </source>
</evidence>
<dbReference type="Proteomes" id="UP001234178">
    <property type="component" value="Unassembled WGS sequence"/>
</dbReference>
<name>A0ABQ9ZQ24_9CRUS</name>
<evidence type="ECO:0000256" key="1">
    <source>
        <dbReference type="SAM" id="MobiDB-lite"/>
    </source>
</evidence>